<reference evidence="1 2" key="1">
    <citation type="submission" date="2019-06" db="EMBL/GenBank/DDBJ databases">
        <title>Whole genome sequence for Cellvibrionaceae sp. R142.</title>
        <authorList>
            <person name="Wang G."/>
        </authorList>
    </citation>
    <scope>NUCLEOTIDE SEQUENCE [LARGE SCALE GENOMIC DNA]</scope>
    <source>
        <strain evidence="1 2">R142</strain>
    </source>
</reference>
<evidence type="ECO:0000313" key="2">
    <source>
        <dbReference type="Proteomes" id="UP000319732"/>
    </source>
</evidence>
<sequence length="96" mass="11547">MTFKNLFIEHRRTPEAQAWIDEEVAAQEQRFQTIEKQMRDLAPQREIWYREFFDRISTIGFNADGDDKVRIKPEDLPVQPEGRRDRVVWKHGTDTD</sequence>
<dbReference type="Proteomes" id="UP000319732">
    <property type="component" value="Unassembled WGS sequence"/>
</dbReference>
<dbReference type="RefSeq" id="WP_142903896.1">
    <property type="nucleotide sequence ID" value="NZ_ML660091.1"/>
</dbReference>
<dbReference type="EMBL" id="VHSG01000008">
    <property type="protein sequence ID" value="TQV81235.1"/>
    <property type="molecule type" value="Genomic_DNA"/>
</dbReference>
<proteinExistence type="predicted"/>
<dbReference type="AlphaFoldDB" id="A0A545TVJ1"/>
<dbReference type="OrthoDB" id="5738884at2"/>
<protein>
    <submittedName>
        <fullName evidence="1">Uncharacterized protein</fullName>
    </submittedName>
</protein>
<organism evidence="1 2">
    <name type="scientific">Exilibacterium tricleocarpae</name>
    <dbReference type="NCBI Taxonomy" id="2591008"/>
    <lineage>
        <taxon>Bacteria</taxon>
        <taxon>Pseudomonadati</taxon>
        <taxon>Pseudomonadota</taxon>
        <taxon>Gammaproteobacteria</taxon>
        <taxon>Cellvibrionales</taxon>
        <taxon>Cellvibrionaceae</taxon>
        <taxon>Exilibacterium</taxon>
    </lineage>
</organism>
<accession>A0A545TVJ1</accession>
<evidence type="ECO:0000313" key="1">
    <source>
        <dbReference type="EMBL" id="TQV81235.1"/>
    </source>
</evidence>
<gene>
    <name evidence="1" type="ORF">FKG94_09030</name>
</gene>
<comment type="caution">
    <text evidence="1">The sequence shown here is derived from an EMBL/GenBank/DDBJ whole genome shotgun (WGS) entry which is preliminary data.</text>
</comment>
<name>A0A545TVJ1_9GAMM</name>
<keyword evidence="2" id="KW-1185">Reference proteome</keyword>